<dbReference type="InterPro" id="IPR036640">
    <property type="entry name" value="ABC1_TM_sf"/>
</dbReference>
<dbReference type="InterPro" id="IPR017871">
    <property type="entry name" value="ABC_transporter-like_CS"/>
</dbReference>
<gene>
    <name evidence="12" type="ORF">GUITHDRAFT_69464</name>
</gene>
<dbReference type="InterPro" id="IPR011527">
    <property type="entry name" value="ABC1_TM_dom"/>
</dbReference>
<dbReference type="InterPro" id="IPR027417">
    <property type="entry name" value="P-loop_NTPase"/>
</dbReference>
<keyword evidence="4 9" id="KW-0812">Transmembrane</keyword>
<proteinExistence type="inferred from homology"/>
<dbReference type="EMBL" id="JH992989">
    <property type="protein sequence ID" value="EKX47634.1"/>
    <property type="molecule type" value="Genomic_DNA"/>
</dbReference>
<dbReference type="Pfam" id="PF00005">
    <property type="entry name" value="ABC_tran"/>
    <property type="match status" value="1"/>
</dbReference>
<evidence type="ECO:0000259" key="10">
    <source>
        <dbReference type="PROSITE" id="PS50893"/>
    </source>
</evidence>
<dbReference type="InterPro" id="IPR050835">
    <property type="entry name" value="ABC_transporter_sub-D"/>
</dbReference>
<feature type="domain" description="ABC transporter" evidence="10">
    <location>
        <begin position="337"/>
        <end position="555"/>
    </location>
</feature>
<dbReference type="GeneID" id="17304272"/>
<dbReference type="PROSITE" id="PS50893">
    <property type="entry name" value="ABC_TRANSPORTER_2"/>
    <property type="match status" value="1"/>
</dbReference>
<dbReference type="GO" id="GO:0016887">
    <property type="term" value="F:ATP hydrolysis activity"/>
    <property type="evidence" value="ECO:0007669"/>
    <property type="project" value="InterPro"/>
</dbReference>
<dbReference type="PANTHER" id="PTHR11384:SF59">
    <property type="entry name" value="LYSOSOMAL COBALAMIN TRANSPORTER ABCD4"/>
    <property type="match status" value="1"/>
</dbReference>
<dbReference type="EnsemblProtists" id="EKX47634">
    <property type="protein sequence ID" value="EKX47634"/>
    <property type="gene ID" value="GUITHDRAFT_69464"/>
</dbReference>
<keyword evidence="8 9" id="KW-0472">Membrane</keyword>
<evidence type="ECO:0000256" key="7">
    <source>
        <dbReference type="ARBA" id="ARBA00022989"/>
    </source>
</evidence>
<keyword evidence="7 9" id="KW-1133">Transmembrane helix</keyword>
<keyword evidence="5" id="KW-0547">Nucleotide-binding</keyword>
<dbReference type="AlphaFoldDB" id="L1JHK7"/>
<sequence length="555" mass="62668">MQFPSLSYRKYGVHRKSIPSLTRFAYKQFFWNALNAKDLAKFNKFLALYLAVLTLGPPLLVLFDWAKGRMALSWRNALTNLYLGKYVHKMRYYKLPFVSDVDNTDQRISEDINNFCDKAVSLFCTSVVALCDLVVFSIILYKIFPPLYFTLVAYAVVGTFVTVWFGKPLIKKNRLQLKKEADFRFDLVRIREDSESIAFYNGETRERTEAQKRFSSVVANRIGILNFERNLNFFTRWYRYLVQVLPALVIGPQYFAGKVPLGAISQTFFSFNHVLNDLSLIVNEFTGPQGISSFAAQVERLDQLRTAVEKNLLLRMEASPSRACASALPAVRLTCMLRILTLLPTGNSPRQLITDLSLTLEPGKKLLVVGFSGIGKSSLMRAIAGLWDTGTGNIVRPPLEDTLFLSQRPYMTLGTLRENVLYPKTVQDSSVTDEEILEALRKVNLPTVAERMGGLDAAGKTGGLKPPLSNILSLGEQQRLAFARIMILKPKFVILDESTSALDLENEEQMYKVKEEMLLQDLGMTVVSVGNRPSLVPFHDKVLRLTGEGAWKFES</sequence>
<accession>L1JHK7</accession>
<dbReference type="Gene3D" id="1.20.1560.10">
    <property type="entry name" value="ABC transporter type 1, transmembrane domain"/>
    <property type="match status" value="1"/>
</dbReference>
<comment type="subcellular location">
    <subcellularLocation>
        <location evidence="1">Plastid</location>
        <location evidence="1">Chloroplast</location>
    </subcellularLocation>
</comment>
<keyword evidence="3" id="KW-0813">Transport</keyword>
<dbReference type="InterPro" id="IPR003593">
    <property type="entry name" value="AAA+_ATPase"/>
</dbReference>
<evidence type="ECO:0000259" key="11">
    <source>
        <dbReference type="PROSITE" id="PS50929"/>
    </source>
</evidence>
<dbReference type="SUPFAM" id="SSF90123">
    <property type="entry name" value="ABC transporter transmembrane region"/>
    <property type="match status" value="1"/>
</dbReference>
<feature type="domain" description="ABC transmembrane type-1" evidence="11">
    <location>
        <begin position="18"/>
        <end position="286"/>
    </location>
</feature>
<comment type="similarity">
    <text evidence="2">Belongs to the ABC transporter superfamily. ABCD family. Peroxisomal fatty acyl CoA transporter (TC 3.A.1.203) subfamily.</text>
</comment>
<keyword evidence="6" id="KW-0067">ATP-binding</keyword>
<dbReference type="OMA" id="YFSFNHV"/>
<dbReference type="KEGG" id="gtt:GUITHDRAFT_69464"/>
<reference evidence="14" key="2">
    <citation type="submission" date="2012-11" db="EMBL/GenBank/DDBJ databases">
        <authorList>
            <person name="Kuo A."/>
            <person name="Curtis B.A."/>
            <person name="Tanifuji G."/>
            <person name="Burki F."/>
            <person name="Gruber A."/>
            <person name="Irimia M."/>
            <person name="Maruyama S."/>
            <person name="Arias M.C."/>
            <person name="Ball S.G."/>
            <person name="Gile G.H."/>
            <person name="Hirakawa Y."/>
            <person name="Hopkins J.F."/>
            <person name="Rensing S.A."/>
            <person name="Schmutz J."/>
            <person name="Symeonidi A."/>
            <person name="Elias M."/>
            <person name="Eveleigh R.J."/>
            <person name="Herman E.K."/>
            <person name="Klute M.J."/>
            <person name="Nakayama T."/>
            <person name="Obornik M."/>
            <person name="Reyes-Prieto A."/>
            <person name="Armbrust E.V."/>
            <person name="Aves S.J."/>
            <person name="Beiko R.G."/>
            <person name="Coutinho P."/>
            <person name="Dacks J.B."/>
            <person name="Durnford D.G."/>
            <person name="Fast N.M."/>
            <person name="Green B.R."/>
            <person name="Grisdale C."/>
            <person name="Hempe F."/>
            <person name="Henrissat B."/>
            <person name="Hoppner M.P."/>
            <person name="Ishida K.-I."/>
            <person name="Kim E."/>
            <person name="Koreny L."/>
            <person name="Kroth P.G."/>
            <person name="Liu Y."/>
            <person name="Malik S.-B."/>
            <person name="Maier U.G."/>
            <person name="McRose D."/>
            <person name="Mock T."/>
            <person name="Neilson J.A."/>
            <person name="Onodera N.T."/>
            <person name="Poole A.M."/>
            <person name="Pritham E.J."/>
            <person name="Richards T.A."/>
            <person name="Rocap G."/>
            <person name="Roy S.W."/>
            <person name="Sarai C."/>
            <person name="Schaack S."/>
            <person name="Shirato S."/>
            <person name="Slamovits C.H."/>
            <person name="Spencer D.F."/>
            <person name="Suzuki S."/>
            <person name="Worden A.Z."/>
            <person name="Zauner S."/>
            <person name="Barry K."/>
            <person name="Bell C."/>
            <person name="Bharti A.K."/>
            <person name="Crow J.A."/>
            <person name="Grimwood J."/>
            <person name="Kramer R."/>
            <person name="Lindquist E."/>
            <person name="Lucas S."/>
            <person name="Salamov A."/>
            <person name="McFadden G.I."/>
            <person name="Lane C.E."/>
            <person name="Keeling P.J."/>
            <person name="Gray M.W."/>
            <person name="Grigoriev I.V."/>
            <person name="Archibald J.M."/>
        </authorList>
    </citation>
    <scope>NUCLEOTIDE SEQUENCE</scope>
    <source>
        <strain evidence="14">CCMP2712</strain>
    </source>
</reference>
<protein>
    <recommendedName>
        <fullName evidence="15">ABC transporter domain-containing protein</fullName>
    </recommendedName>
</protein>
<evidence type="ECO:0000256" key="3">
    <source>
        <dbReference type="ARBA" id="ARBA00022448"/>
    </source>
</evidence>
<organism evidence="12">
    <name type="scientific">Guillardia theta (strain CCMP2712)</name>
    <name type="common">Cryptophyte</name>
    <dbReference type="NCBI Taxonomy" id="905079"/>
    <lineage>
        <taxon>Eukaryota</taxon>
        <taxon>Cryptophyceae</taxon>
        <taxon>Pyrenomonadales</taxon>
        <taxon>Geminigeraceae</taxon>
        <taxon>Guillardia</taxon>
    </lineage>
</organism>
<dbReference type="Proteomes" id="UP000011087">
    <property type="component" value="Unassembled WGS sequence"/>
</dbReference>
<reference evidence="13" key="3">
    <citation type="submission" date="2016-03" db="UniProtKB">
        <authorList>
            <consortium name="EnsemblProtists"/>
        </authorList>
    </citation>
    <scope>IDENTIFICATION</scope>
</reference>
<dbReference type="eggNOG" id="KOG0060">
    <property type="taxonomic scope" value="Eukaryota"/>
</dbReference>
<dbReference type="GO" id="GO:0016020">
    <property type="term" value="C:membrane"/>
    <property type="evidence" value="ECO:0007669"/>
    <property type="project" value="InterPro"/>
</dbReference>
<feature type="transmembrane region" description="Helical" evidence="9">
    <location>
        <begin position="46"/>
        <end position="66"/>
    </location>
</feature>
<dbReference type="GO" id="GO:0140359">
    <property type="term" value="F:ABC-type transporter activity"/>
    <property type="evidence" value="ECO:0007669"/>
    <property type="project" value="InterPro"/>
</dbReference>
<dbReference type="HOGENOM" id="CLU_007587_6_0_1"/>
<dbReference type="PROSITE" id="PS50929">
    <property type="entry name" value="ABC_TM1F"/>
    <property type="match status" value="1"/>
</dbReference>
<evidence type="ECO:0000256" key="5">
    <source>
        <dbReference type="ARBA" id="ARBA00022741"/>
    </source>
</evidence>
<evidence type="ECO:0000313" key="12">
    <source>
        <dbReference type="EMBL" id="EKX47634.1"/>
    </source>
</evidence>
<dbReference type="InterPro" id="IPR003439">
    <property type="entry name" value="ABC_transporter-like_ATP-bd"/>
</dbReference>
<dbReference type="Pfam" id="PF06472">
    <property type="entry name" value="ABC_membrane_2"/>
    <property type="match status" value="1"/>
</dbReference>
<dbReference type="GO" id="GO:0009507">
    <property type="term" value="C:chloroplast"/>
    <property type="evidence" value="ECO:0007669"/>
    <property type="project" value="UniProtKB-SubCell"/>
</dbReference>
<evidence type="ECO:0000313" key="13">
    <source>
        <dbReference type="EnsemblProtists" id="EKX47634"/>
    </source>
</evidence>
<evidence type="ECO:0000256" key="9">
    <source>
        <dbReference type="SAM" id="Phobius"/>
    </source>
</evidence>
<name>L1JHK7_GUITC</name>
<dbReference type="SMART" id="SM00382">
    <property type="entry name" value="AAA"/>
    <property type="match status" value="1"/>
</dbReference>
<evidence type="ECO:0000256" key="1">
    <source>
        <dbReference type="ARBA" id="ARBA00004229"/>
    </source>
</evidence>
<dbReference type="GO" id="GO:0005524">
    <property type="term" value="F:ATP binding"/>
    <property type="evidence" value="ECO:0007669"/>
    <property type="project" value="UniProtKB-KW"/>
</dbReference>
<reference evidence="12 14" key="1">
    <citation type="journal article" date="2012" name="Nature">
        <title>Algal genomes reveal evolutionary mosaicism and the fate of nucleomorphs.</title>
        <authorList>
            <consortium name="DOE Joint Genome Institute"/>
            <person name="Curtis B.A."/>
            <person name="Tanifuji G."/>
            <person name="Burki F."/>
            <person name="Gruber A."/>
            <person name="Irimia M."/>
            <person name="Maruyama S."/>
            <person name="Arias M.C."/>
            <person name="Ball S.G."/>
            <person name="Gile G.H."/>
            <person name="Hirakawa Y."/>
            <person name="Hopkins J.F."/>
            <person name="Kuo A."/>
            <person name="Rensing S.A."/>
            <person name="Schmutz J."/>
            <person name="Symeonidi A."/>
            <person name="Elias M."/>
            <person name="Eveleigh R.J."/>
            <person name="Herman E.K."/>
            <person name="Klute M.J."/>
            <person name="Nakayama T."/>
            <person name="Obornik M."/>
            <person name="Reyes-Prieto A."/>
            <person name="Armbrust E.V."/>
            <person name="Aves S.J."/>
            <person name="Beiko R.G."/>
            <person name="Coutinho P."/>
            <person name="Dacks J.B."/>
            <person name="Durnford D.G."/>
            <person name="Fast N.M."/>
            <person name="Green B.R."/>
            <person name="Grisdale C.J."/>
            <person name="Hempel F."/>
            <person name="Henrissat B."/>
            <person name="Hoppner M.P."/>
            <person name="Ishida K."/>
            <person name="Kim E."/>
            <person name="Koreny L."/>
            <person name="Kroth P.G."/>
            <person name="Liu Y."/>
            <person name="Malik S.B."/>
            <person name="Maier U.G."/>
            <person name="McRose D."/>
            <person name="Mock T."/>
            <person name="Neilson J.A."/>
            <person name="Onodera N.T."/>
            <person name="Poole A.M."/>
            <person name="Pritham E.J."/>
            <person name="Richards T.A."/>
            <person name="Rocap G."/>
            <person name="Roy S.W."/>
            <person name="Sarai C."/>
            <person name="Schaack S."/>
            <person name="Shirato S."/>
            <person name="Slamovits C.H."/>
            <person name="Spencer D.F."/>
            <person name="Suzuki S."/>
            <person name="Worden A.Z."/>
            <person name="Zauner S."/>
            <person name="Barry K."/>
            <person name="Bell C."/>
            <person name="Bharti A.K."/>
            <person name="Crow J.A."/>
            <person name="Grimwood J."/>
            <person name="Kramer R."/>
            <person name="Lindquist E."/>
            <person name="Lucas S."/>
            <person name="Salamov A."/>
            <person name="McFadden G.I."/>
            <person name="Lane C.E."/>
            <person name="Keeling P.J."/>
            <person name="Gray M.W."/>
            <person name="Grigoriev I.V."/>
            <person name="Archibald J.M."/>
        </authorList>
    </citation>
    <scope>NUCLEOTIDE SEQUENCE</scope>
    <source>
        <strain evidence="12 14">CCMP2712</strain>
    </source>
</reference>
<dbReference type="PANTHER" id="PTHR11384">
    <property type="entry name" value="ATP-BINDING CASSETTE, SUB-FAMILY D MEMBER"/>
    <property type="match status" value="1"/>
</dbReference>
<dbReference type="OrthoDB" id="422637at2759"/>
<feature type="transmembrane region" description="Helical" evidence="9">
    <location>
        <begin position="119"/>
        <end position="141"/>
    </location>
</feature>
<dbReference type="CDD" id="cd03223">
    <property type="entry name" value="ABCD_peroxisomal_ALDP"/>
    <property type="match status" value="1"/>
</dbReference>
<dbReference type="RefSeq" id="XP_005834614.1">
    <property type="nucleotide sequence ID" value="XM_005834557.1"/>
</dbReference>
<dbReference type="PaxDb" id="55529-EKX47634"/>
<evidence type="ECO:0000256" key="6">
    <source>
        <dbReference type="ARBA" id="ARBA00022840"/>
    </source>
</evidence>
<evidence type="ECO:0008006" key="15">
    <source>
        <dbReference type="Google" id="ProtNLM"/>
    </source>
</evidence>
<feature type="transmembrane region" description="Helical" evidence="9">
    <location>
        <begin position="147"/>
        <end position="166"/>
    </location>
</feature>
<keyword evidence="14" id="KW-1185">Reference proteome</keyword>
<dbReference type="PROSITE" id="PS00211">
    <property type="entry name" value="ABC_TRANSPORTER_1"/>
    <property type="match status" value="1"/>
</dbReference>
<evidence type="ECO:0000256" key="2">
    <source>
        <dbReference type="ARBA" id="ARBA00008575"/>
    </source>
</evidence>
<evidence type="ECO:0000256" key="4">
    <source>
        <dbReference type="ARBA" id="ARBA00022692"/>
    </source>
</evidence>
<dbReference type="Gene3D" id="3.40.50.300">
    <property type="entry name" value="P-loop containing nucleotide triphosphate hydrolases"/>
    <property type="match status" value="1"/>
</dbReference>
<evidence type="ECO:0000313" key="14">
    <source>
        <dbReference type="Proteomes" id="UP000011087"/>
    </source>
</evidence>
<evidence type="ECO:0000256" key="8">
    <source>
        <dbReference type="ARBA" id="ARBA00023136"/>
    </source>
</evidence>
<dbReference type="STRING" id="905079.L1JHK7"/>
<dbReference type="SUPFAM" id="SSF52540">
    <property type="entry name" value="P-loop containing nucleoside triphosphate hydrolases"/>
    <property type="match status" value="1"/>
</dbReference>